<accession>X1ES58</accession>
<dbReference type="AlphaFoldDB" id="X1ES58"/>
<sequence>MSRFTRAVRNGAVVGLVAGVILVATRAGGGEAPAEKPKPTAKSAPGLLDIPQVARDQVICFALYTVHH</sequence>
<evidence type="ECO:0000313" key="1">
    <source>
        <dbReference type="EMBL" id="GAH35417.1"/>
    </source>
</evidence>
<proteinExistence type="predicted"/>
<protein>
    <submittedName>
        <fullName evidence="1">Uncharacterized protein</fullName>
    </submittedName>
</protein>
<dbReference type="EMBL" id="BARU01008001">
    <property type="protein sequence ID" value="GAH35417.1"/>
    <property type="molecule type" value="Genomic_DNA"/>
</dbReference>
<gene>
    <name evidence="1" type="ORF">S03H2_15722</name>
</gene>
<reference evidence="1" key="1">
    <citation type="journal article" date="2014" name="Front. Microbiol.">
        <title>High frequency of phylogenetically diverse reductive dehalogenase-homologous genes in deep subseafloor sedimentary metagenomes.</title>
        <authorList>
            <person name="Kawai M."/>
            <person name="Futagami T."/>
            <person name="Toyoda A."/>
            <person name="Takaki Y."/>
            <person name="Nishi S."/>
            <person name="Hori S."/>
            <person name="Arai W."/>
            <person name="Tsubouchi T."/>
            <person name="Morono Y."/>
            <person name="Uchiyama I."/>
            <person name="Ito T."/>
            <person name="Fujiyama A."/>
            <person name="Inagaki F."/>
            <person name="Takami H."/>
        </authorList>
    </citation>
    <scope>NUCLEOTIDE SEQUENCE</scope>
    <source>
        <strain evidence="1">Expedition CK06-06</strain>
    </source>
</reference>
<comment type="caution">
    <text evidence="1">The sequence shown here is derived from an EMBL/GenBank/DDBJ whole genome shotgun (WGS) entry which is preliminary data.</text>
</comment>
<name>X1ES58_9ZZZZ</name>
<organism evidence="1">
    <name type="scientific">marine sediment metagenome</name>
    <dbReference type="NCBI Taxonomy" id="412755"/>
    <lineage>
        <taxon>unclassified sequences</taxon>
        <taxon>metagenomes</taxon>
        <taxon>ecological metagenomes</taxon>
    </lineage>
</organism>
<feature type="non-terminal residue" evidence="1">
    <location>
        <position position="68"/>
    </location>
</feature>